<proteinExistence type="predicted"/>
<dbReference type="InterPro" id="IPR036390">
    <property type="entry name" value="WH_DNA-bd_sf"/>
</dbReference>
<dbReference type="STRING" id="696281.Desru_0222"/>
<dbReference type="PROSITE" id="PS50995">
    <property type="entry name" value="HTH_MARR_2"/>
    <property type="match status" value="1"/>
</dbReference>
<evidence type="ECO:0000313" key="5">
    <source>
        <dbReference type="EMBL" id="AEG58520.1"/>
    </source>
</evidence>
<dbReference type="InterPro" id="IPR036388">
    <property type="entry name" value="WH-like_DNA-bd_sf"/>
</dbReference>
<dbReference type="SUPFAM" id="SSF46785">
    <property type="entry name" value="Winged helix' DNA-binding domain"/>
    <property type="match status" value="1"/>
</dbReference>
<feature type="domain" description="HTH marR-type" evidence="4">
    <location>
        <begin position="4"/>
        <end position="138"/>
    </location>
</feature>
<evidence type="ECO:0000256" key="1">
    <source>
        <dbReference type="ARBA" id="ARBA00023015"/>
    </source>
</evidence>
<evidence type="ECO:0000256" key="2">
    <source>
        <dbReference type="ARBA" id="ARBA00023125"/>
    </source>
</evidence>
<keyword evidence="3" id="KW-0804">Transcription</keyword>
<dbReference type="AlphaFoldDB" id="F6DNI0"/>
<sequence length="152" mass="17847">MNRMDAIYAILIKVFEKGELLSKHLGRNFGDISVSEVHCIEQISRIEEANVTKLSEGMELTRGAVSKLTKKLLQKGVIEKYQKPENKKEIYFKLNDQGKEICLKHHHEHQKLEEGFKKLLARYEDQETLLLFLTDLNEAFKEMMERETENEH</sequence>
<dbReference type="Gene3D" id="1.10.10.10">
    <property type="entry name" value="Winged helix-like DNA-binding domain superfamily/Winged helix DNA-binding domain"/>
    <property type="match status" value="1"/>
</dbReference>
<dbReference type="HOGENOM" id="CLU_083287_11_2_9"/>
<evidence type="ECO:0000313" key="6">
    <source>
        <dbReference type="Proteomes" id="UP000009234"/>
    </source>
</evidence>
<accession>F6DNI0</accession>
<keyword evidence="1" id="KW-0805">Transcription regulation</keyword>
<dbReference type="KEGG" id="dru:Desru_0222"/>
<dbReference type="InterPro" id="IPR000835">
    <property type="entry name" value="HTH_MarR-typ"/>
</dbReference>
<reference evidence="5 6" key="2">
    <citation type="journal article" date="2012" name="Stand. Genomic Sci.">
        <title>Complete genome sequence of the sulfate-reducing firmicute Desulfotomaculum ruminis type strain (DL(T)).</title>
        <authorList>
            <person name="Spring S."/>
            <person name="Visser M."/>
            <person name="Lu M."/>
            <person name="Copeland A."/>
            <person name="Lapidus A."/>
            <person name="Lucas S."/>
            <person name="Cheng J.F."/>
            <person name="Han C."/>
            <person name="Tapia R."/>
            <person name="Goodwin L.A."/>
            <person name="Pitluck S."/>
            <person name="Ivanova N."/>
            <person name="Land M."/>
            <person name="Hauser L."/>
            <person name="Larimer F."/>
            <person name="Rohde M."/>
            <person name="Goker M."/>
            <person name="Detter J.C."/>
            <person name="Kyrpides N.C."/>
            <person name="Woyke T."/>
            <person name="Schaap P.J."/>
            <person name="Plugge C.M."/>
            <person name="Muyzer G."/>
            <person name="Kuever J."/>
            <person name="Pereira I.A."/>
            <person name="Parshina S.N."/>
            <person name="Bernier-Latmani R."/>
            <person name="Stams A.J."/>
            <person name="Klenk H.P."/>
        </authorList>
    </citation>
    <scope>NUCLEOTIDE SEQUENCE [LARGE SCALE GENOMIC DNA]</scope>
    <source>
        <strain evidence="6">ATCC 23193 / DSM 2154 / NCIB 8452 / DL</strain>
    </source>
</reference>
<dbReference type="PANTHER" id="PTHR35790:SF4">
    <property type="entry name" value="HTH-TYPE TRANSCRIPTIONAL REGULATOR PCHR"/>
    <property type="match status" value="1"/>
</dbReference>
<dbReference type="GO" id="GO:0003700">
    <property type="term" value="F:DNA-binding transcription factor activity"/>
    <property type="evidence" value="ECO:0007669"/>
    <property type="project" value="InterPro"/>
</dbReference>
<dbReference type="SMART" id="SM00347">
    <property type="entry name" value="HTH_MARR"/>
    <property type="match status" value="1"/>
</dbReference>
<organism evidence="5 6">
    <name type="scientific">Desulforamulus ruminis (strain ATCC 23193 / DSM 2154 / NCIMB 8452 / DL)</name>
    <name type="common">Desulfotomaculum ruminis</name>
    <dbReference type="NCBI Taxonomy" id="696281"/>
    <lineage>
        <taxon>Bacteria</taxon>
        <taxon>Bacillati</taxon>
        <taxon>Bacillota</taxon>
        <taxon>Clostridia</taxon>
        <taxon>Eubacteriales</taxon>
        <taxon>Peptococcaceae</taxon>
        <taxon>Desulforamulus</taxon>
    </lineage>
</organism>
<dbReference type="GO" id="GO:0003677">
    <property type="term" value="F:DNA binding"/>
    <property type="evidence" value="ECO:0007669"/>
    <property type="project" value="UniProtKB-KW"/>
</dbReference>
<gene>
    <name evidence="5" type="ordered locus">Desru_0222</name>
</gene>
<dbReference type="eggNOG" id="COG1846">
    <property type="taxonomic scope" value="Bacteria"/>
</dbReference>
<dbReference type="RefSeq" id="WP_013840297.1">
    <property type="nucleotide sequence ID" value="NC_015589.1"/>
</dbReference>
<keyword evidence="2" id="KW-0238">DNA-binding</keyword>
<dbReference type="PANTHER" id="PTHR35790">
    <property type="entry name" value="HTH-TYPE TRANSCRIPTIONAL REGULATOR PCHR"/>
    <property type="match status" value="1"/>
</dbReference>
<dbReference type="OrthoDB" id="5358347at2"/>
<evidence type="ECO:0000256" key="3">
    <source>
        <dbReference type="ARBA" id="ARBA00023163"/>
    </source>
</evidence>
<keyword evidence="6" id="KW-1185">Reference proteome</keyword>
<dbReference type="InterPro" id="IPR052067">
    <property type="entry name" value="Metal_resp_HTH_trans_reg"/>
</dbReference>
<dbReference type="EMBL" id="CP002780">
    <property type="protein sequence ID" value="AEG58520.1"/>
    <property type="molecule type" value="Genomic_DNA"/>
</dbReference>
<protein>
    <submittedName>
        <fullName evidence="5">Regulatory protein MarR</fullName>
    </submittedName>
</protein>
<dbReference type="Proteomes" id="UP000009234">
    <property type="component" value="Chromosome"/>
</dbReference>
<name>F6DNI0_DESRL</name>
<evidence type="ECO:0000259" key="4">
    <source>
        <dbReference type="PROSITE" id="PS50995"/>
    </source>
</evidence>
<reference evidence="6" key="1">
    <citation type="submission" date="2011-05" db="EMBL/GenBank/DDBJ databases">
        <title>Complete sequence of Desulfotomaculum ruminis DSM 2154.</title>
        <authorList>
            <person name="Lucas S."/>
            <person name="Copeland A."/>
            <person name="Lapidus A."/>
            <person name="Cheng J.-F."/>
            <person name="Goodwin L."/>
            <person name="Pitluck S."/>
            <person name="Lu M."/>
            <person name="Detter J.C."/>
            <person name="Han C."/>
            <person name="Tapia R."/>
            <person name="Land M."/>
            <person name="Hauser L."/>
            <person name="Kyrpides N."/>
            <person name="Ivanova N."/>
            <person name="Mikhailova N."/>
            <person name="Pagani I."/>
            <person name="Stams A.J.M."/>
            <person name="Plugge C.M."/>
            <person name="Muyzer G."/>
            <person name="Kuever J."/>
            <person name="Parshina S.N."/>
            <person name="Ivanova A.E."/>
            <person name="Nazina T.N."/>
            <person name="Brambilla E."/>
            <person name="Spring S."/>
            <person name="Klenk H.-P."/>
            <person name="Woyke T."/>
        </authorList>
    </citation>
    <scope>NUCLEOTIDE SEQUENCE [LARGE SCALE GENOMIC DNA]</scope>
    <source>
        <strain evidence="6">ATCC 23193 / DSM 2154 / NCIB 8452 / DL</strain>
    </source>
</reference>
<dbReference type="Pfam" id="PF01047">
    <property type="entry name" value="MarR"/>
    <property type="match status" value="1"/>
</dbReference>